<name>A0ABV6Z2P1_UNCC1</name>
<evidence type="ECO:0000256" key="4">
    <source>
        <dbReference type="SAM" id="SignalP"/>
    </source>
</evidence>
<gene>
    <name evidence="6" type="ORF">ACFL27_21220</name>
</gene>
<dbReference type="InterPro" id="IPR039417">
    <property type="entry name" value="Peptidase_C1A_papain-like"/>
</dbReference>
<dbReference type="InterPro" id="IPR038765">
    <property type="entry name" value="Papain-like_cys_pep_sf"/>
</dbReference>
<organism evidence="6 7">
    <name type="scientific">candidate division CSSED10-310 bacterium</name>
    <dbReference type="NCBI Taxonomy" id="2855610"/>
    <lineage>
        <taxon>Bacteria</taxon>
        <taxon>Bacteria division CSSED10-310</taxon>
    </lineage>
</organism>
<feature type="domain" description="P/Homo B" evidence="5">
    <location>
        <begin position="252"/>
        <end position="392"/>
    </location>
</feature>
<protein>
    <submittedName>
        <fullName evidence="6">C1 family peptidase</fullName>
    </submittedName>
</protein>
<evidence type="ECO:0000256" key="1">
    <source>
        <dbReference type="ARBA" id="ARBA00008455"/>
    </source>
</evidence>
<comment type="similarity">
    <text evidence="1">Belongs to the peptidase C1 family.</text>
</comment>
<sequence length="417" mass="44864">MPRKHLLLFSFLLFSFIFTSFVLAASKTKEQVAQEFESLKKELEESGATYQIALNPAAYRTLDELAGLILPTHSQTARFADLPPMESLPSSWDWRSNNGVTPVKNQGSCGSCWAFSIAGAFESAILIQDNDTVDLSEQDLVNCNSYGFGCDGGYFDAFDDYVNPGAVLESCQPYTGSEGSCSTSCAHPYQISSWAYVGGDSSIPSIEQIKTAIYTHGPVAAAVTADFSMQYYSGGIFNSCNSGQPNHAIMLVGWDDNGGNGYWIMKNSWASSWGENGYMRISYNCSKIGYAACFVEYAGSGPSNSLAVSVDITHTWIGDLKVVLTTPSSQTVTLHNQTGYSADDIHTTYSVSGWDGVWQGTWTLNVADHVGQDTGTLDNWSISATPVGGSTHDASATDTPIAIPDANSNGINSNIYL</sequence>
<keyword evidence="4" id="KW-0732">Signal</keyword>
<dbReference type="SUPFAM" id="SSF54001">
    <property type="entry name" value="Cysteine proteinases"/>
    <property type="match status" value="1"/>
</dbReference>
<dbReference type="PANTHER" id="PTHR12411">
    <property type="entry name" value="CYSTEINE PROTEASE FAMILY C1-RELATED"/>
    <property type="match status" value="1"/>
</dbReference>
<keyword evidence="3" id="KW-0378">Hydrolase</keyword>
<keyword evidence="2" id="KW-0645">Protease</keyword>
<evidence type="ECO:0000313" key="7">
    <source>
        <dbReference type="Proteomes" id="UP001594351"/>
    </source>
</evidence>
<evidence type="ECO:0000256" key="3">
    <source>
        <dbReference type="ARBA" id="ARBA00022801"/>
    </source>
</evidence>
<dbReference type="Gene3D" id="2.60.120.260">
    <property type="entry name" value="Galactose-binding domain-like"/>
    <property type="match status" value="1"/>
</dbReference>
<dbReference type="Pfam" id="PF00112">
    <property type="entry name" value="Peptidase_C1"/>
    <property type="match status" value="1"/>
</dbReference>
<dbReference type="InterPro" id="IPR002884">
    <property type="entry name" value="P_dom"/>
</dbReference>
<feature type="signal peptide" evidence="4">
    <location>
        <begin position="1"/>
        <end position="24"/>
    </location>
</feature>
<evidence type="ECO:0000313" key="6">
    <source>
        <dbReference type="EMBL" id="MFC1852727.1"/>
    </source>
</evidence>
<dbReference type="InterPro" id="IPR025661">
    <property type="entry name" value="Pept_asp_AS"/>
</dbReference>
<dbReference type="PROSITE" id="PS00640">
    <property type="entry name" value="THIOL_PROTEASE_ASN"/>
    <property type="match status" value="1"/>
</dbReference>
<keyword evidence="7" id="KW-1185">Reference proteome</keyword>
<dbReference type="EMBL" id="JBHPBY010000357">
    <property type="protein sequence ID" value="MFC1852727.1"/>
    <property type="molecule type" value="Genomic_DNA"/>
</dbReference>
<dbReference type="PROSITE" id="PS51829">
    <property type="entry name" value="P_HOMO_B"/>
    <property type="match status" value="1"/>
</dbReference>
<dbReference type="SUPFAM" id="SSF49785">
    <property type="entry name" value="Galactose-binding domain-like"/>
    <property type="match status" value="1"/>
</dbReference>
<dbReference type="Pfam" id="PF01483">
    <property type="entry name" value="P_proprotein"/>
    <property type="match status" value="1"/>
</dbReference>
<dbReference type="CDD" id="cd02248">
    <property type="entry name" value="Peptidase_C1A"/>
    <property type="match status" value="1"/>
</dbReference>
<accession>A0ABV6Z2P1</accession>
<dbReference type="InterPro" id="IPR013128">
    <property type="entry name" value="Peptidase_C1A"/>
</dbReference>
<dbReference type="Gene3D" id="3.90.70.10">
    <property type="entry name" value="Cysteine proteinases"/>
    <property type="match status" value="1"/>
</dbReference>
<evidence type="ECO:0000256" key="2">
    <source>
        <dbReference type="ARBA" id="ARBA00022670"/>
    </source>
</evidence>
<dbReference type="Proteomes" id="UP001594351">
    <property type="component" value="Unassembled WGS sequence"/>
</dbReference>
<reference evidence="6 7" key="1">
    <citation type="submission" date="2024-09" db="EMBL/GenBank/DDBJ databases">
        <title>Laminarin stimulates single cell rates of sulfate reduction while oxygen inhibits transcriptomic activity in coastal marine sediment.</title>
        <authorList>
            <person name="Lindsay M."/>
            <person name="Orcutt B."/>
            <person name="Emerson D."/>
            <person name="Stepanauskas R."/>
            <person name="D'Angelo T."/>
        </authorList>
    </citation>
    <scope>NUCLEOTIDE SEQUENCE [LARGE SCALE GENOMIC DNA]</scope>
    <source>
        <strain evidence="6">SAG AM-311-K15</strain>
    </source>
</reference>
<dbReference type="SMART" id="SM00645">
    <property type="entry name" value="Pept_C1"/>
    <property type="match status" value="1"/>
</dbReference>
<evidence type="ECO:0000259" key="5">
    <source>
        <dbReference type="PROSITE" id="PS51829"/>
    </source>
</evidence>
<feature type="chain" id="PRO_5047263351" evidence="4">
    <location>
        <begin position="25"/>
        <end position="417"/>
    </location>
</feature>
<proteinExistence type="inferred from homology"/>
<dbReference type="InterPro" id="IPR008979">
    <property type="entry name" value="Galactose-bd-like_sf"/>
</dbReference>
<dbReference type="PRINTS" id="PR00705">
    <property type="entry name" value="PAPAIN"/>
</dbReference>
<dbReference type="InterPro" id="IPR000668">
    <property type="entry name" value="Peptidase_C1A_C"/>
</dbReference>
<comment type="caution">
    <text evidence="6">The sequence shown here is derived from an EMBL/GenBank/DDBJ whole genome shotgun (WGS) entry which is preliminary data.</text>
</comment>